<keyword evidence="1" id="KW-0343">GTPase activation</keyword>
<evidence type="ECO:0000313" key="4">
    <source>
        <dbReference type="EMBL" id="KAJ2852118.1"/>
    </source>
</evidence>
<feature type="compositionally biased region" description="Polar residues" evidence="2">
    <location>
        <begin position="1443"/>
        <end position="1458"/>
    </location>
</feature>
<evidence type="ECO:0000313" key="5">
    <source>
        <dbReference type="Proteomes" id="UP001139887"/>
    </source>
</evidence>
<feature type="compositionally biased region" description="Low complexity" evidence="2">
    <location>
        <begin position="326"/>
        <end position="362"/>
    </location>
</feature>
<dbReference type="Proteomes" id="UP001139887">
    <property type="component" value="Unassembled WGS sequence"/>
</dbReference>
<sequence length="1491" mass="160199">MNENNMLRRSEQNVNEALGSGWQRNTSISAAAASHTISPSWSSAENTHKRSQQHVSGPQTVTARIVDPSASDELAYSQHPLASASADYSPRHNSLYGGYSPSMHYYKNQQQQPTLAALALADSRGQLDSGLGHYYQHPHRLRADARNAQGFCSEPVSEAGSPVCSISSSSARMSVGRGAASVDSAVLGAGMSPGASALGVMFPPGATKTTADSVVQRGRSSSRRSSRDSSQYHQQQHSEFGASAGRHEAVAGRQRTGSGDVYAHGAPASTLTALPEGGTLEDNFGANGNNRRHMGPNAELTPQPSLPSTPSASAASLTAASSSFSFRNQRSYHQTSYSISSQQSQQQQQQQQQGMPQPGSSIFFSSNRHSTAVSNRDSMFLRFKEKMRALKPRSRPQSDNLTDRRPQGFGPQPTGISGSPSQKHPQKSPSSELQLFGMPLAYAVKVAGVRVGRVAASGEACIVPTVVAVCGRHLWALGQQTQGIFRVNGSMRRVQMLQSEFDTPPAYGRHIEWSTYTLHDAATMLRRYLTSLPESVISSDHYRGFMDKLAEPISDDAKAHDFGVMIEQLVPECRHTLLYMLELLAGFAQEENSEKTRMSSSNLAAVLQPCLLVHPDHVANPQEYSKAKDVVEFLIVHAAEIYPSGSSNTDGEASSGAAGLIIFDADDAQSVEGEPVKGVASDDGTTLDACANEIHTGQTQQQRHSRLSAEGTQETKSRDSMTEAQPKPELASNDETPGEMQSGHTVPPRGDSLVNTGMVMSTPVISSTVAAYSGQPSTTHVRSLGSVTARLYDPESPQEPTGSQQSASHSNIRLNSIQYQYTAPPLSPPSRIRETRADSASAVDSGGMIGSPPAARPRRSLSFMAGSPTSPIYDASETTYSRIDESTQDMINRSSNAVRARRGAAERRAGHINVSADGAAASTQLGLGYGRSKKLPPIPQRVVSAAASISIDYSENQRPKTIAEESKQHSNELKPRRPAAAVSAATFDSSTGYSLYPSRLQAASTPTSNKASNANYTQSSYNQPYSSAGGQGRGMAWLSEDVPEDEYEFIGGRRSKHANAEPNDEHLRQGAEMAAAAAALTEAQQQKLHPVGQIDSHMQQYATESPANLPTSMPSEQAKLKQQQQQQQRGVVSADNFKDKTSMTRLKNIFRMGHGGKNKLSNAENSSESSLKPALPPISNPRLMPGTFQHQPNSIATFGGLTFNGKPATTGSMSAVNRDVPPPPPPQQPVESAAAARLQVAVPAGHLSIVYPDSPMSKADTLGRASAESTKRVSMGVSSGHAYLVNPDDSKDDEETYQGTDLHQTPSNSTTLRPNSHIHKQQQFVQRPGQQYTGSSATFVGRVGIRRDSNVLGEEDGSNLRRLYGVQRMADSDTQIDRRMQHAKAPEAFVLPNISNGSPLLPAGMEFDSPTVPAHPQTPYRRSRMNVQQSVASWKGDDEEELSGNSPRRSRSLRNTITSLRRKLSKSSRNGAVNGSSPDTSMEEAPTTSVH</sequence>
<dbReference type="SUPFAM" id="SSF48350">
    <property type="entry name" value="GTPase activation domain, GAP"/>
    <property type="match status" value="1"/>
</dbReference>
<dbReference type="PANTHER" id="PTHR15228:SF25">
    <property type="entry name" value="F-BAR DOMAIN-CONTAINING PROTEIN"/>
    <property type="match status" value="1"/>
</dbReference>
<feature type="compositionally biased region" description="Polar residues" evidence="2">
    <location>
        <begin position="1470"/>
        <end position="1491"/>
    </location>
</feature>
<dbReference type="OrthoDB" id="3196451at2759"/>
<feature type="region of interest" description="Disordered" evidence="2">
    <location>
        <begin position="839"/>
        <end position="859"/>
    </location>
</feature>
<comment type="caution">
    <text evidence="4">The sequence shown here is derived from an EMBL/GenBank/DDBJ whole genome shotgun (WGS) entry which is preliminary data.</text>
</comment>
<feature type="compositionally biased region" description="Basic and acidic residues" evidence="2">
    <location>
        <begin position="955"/>
        <end position="975"/>
    </location>
</feature>
<feature type="region of interest" description="Disordered" evidence="2">
    <location>
        <begin position="955"/>
        <end position="982"/>
    </location>
</feature>
<feature type="compositionally biased region" description="Low complexity" evidence="2">
    <location>
        <begin position="1158"/>
        <end position="1172"/>
    </location>
</feature>
<dbReference type="PROSITE" id="PS50238">
    <property type="entry name" value="RHOGAP"/>
    <property type="match status" value="1"/>
</dbReference>
<feature type="region of interest" description="Disordered" evidence="2">
    <location>
        <begin position="207"/>
        <end position="314"/>
    </location>
</feature>
<dbReference type="InterPro" id="IPR000198">
    <property type="entry name" value="RhoGAP_dom"/>
</dbReference>
<dbReference type="GO" id="GO:0060237">
    <property type="term" value="P:regulation of fungal-type cell wall organization"/>
    <property type="evidence" value="ECO:0007669"/>
    <property type="project" value="TreeGrafter"/>
</dbReference>
<proteinExistence type="predicted"/>
<feature type="region of interest" description="Disordered" evidence="2">
    <location>
        <begin position="33"/>
        <end position="60"/>
    </location>
</feature>
<feature type="region of interest" description="Disordered" evidence="2">
    <location>
        <begin position="1105"/>
        <end position="1179"/>
    </location>
</feature>
<gene>
    <name evidence="4" type="primary">SAC7</name>
    <name evidence="4" type="ORF">IWW36_000497</name>
</gene>
<dbReference type="Pfam" id="PF00620">
    <property type="entry name" value="RhoGAP"/>
    <property type="match status" value="1"/>
</dbReference>
<organism evidence="4 5">
    <name type="scientific">Coemansia brasiliensis</name>
    <dbReference type="NCBI Taxonomy" id="2650707"/>
    <lineage>
        <taxon>Eukaryota</taxon>
        <taxon>Fungi</taxon>
        <taxon>Fungi incertae sedis</taxon>
        <taxon>Zoopagomycota</taxon>
        <taxon>Kickxellomycotina</taxon>
        <taxon>Kickxellomycetes</taxon>
        <taxon>Kickxellales</taxon>
        <taxon>Kickxellaceae</taxon>
        <taxon>Coemansia</taxon>
    </lineage>
</organism>
<dbReference type="InterPro" id="IPR051025">
    <property type="entry name" value="RhoGAP"/>
</dbReference>
<feature type="region of interest" description="Disordered" evidence="2">
    <location>
        <begin position="1401"/>
        <end position="1491"/>
    </location>
</feature>
<dbReference type="GO" id="GO:0005096">
    <property type="term" value="F:GTPase activator activity"/>
    <property type="evidence" value="ECO:0007669"/>
    <property type="project" value="UniProtKB-KW"/>
</dbReference>
<dbReference type="GO" id="GO:0007165">
    <property type="term" value="P:signal transduction"/>
    <property type="evidence" value="ECO:0007669"/>
    <property type="project" value="InterPro"/>
</dbReference>
<dbReference type="EMBL" id="JANBUW010000005">
    <property type="protein sequence ID" value="KAJ2852118.1"/>
    <property type="molecule type" value="Genomic_DNA"/>
</dbReference>
<feature type="domain" description="Rho-GAP" evidence="3">
    <location>
        <begin position="449"/>
        <end position="642"/>
    </location>
</feature>
<protein>
    <submittedName>
        <fullName evidence="4">GTPase activating protein (GAP) for Rho1p</fullName>
    </submittedName>
</protein>
<feature type="region of interest" description="Disordered" evidence="2">
    <location>
        <begin position="696"/>
        <end position="752"/>
    </location>
</feature>
<dbReference type="SMART" id="SM00324">
    <property type="entry name" value="RhoGAP"/>
    <property type="match status" value="1"/>
</dbReference>
<accession>A0A9W8M1P8</accession>
<feature type="compositionally biased region" description="Polar residues" evidence="2">
    <location>
        <begin position="1297"/>
        <end position="1314"/>
    </location>
</feature>
<dbReference type="InterPro" id="IPR008936">
    <property type="entry name" value="Rho_GTPase_activation_prot"/>
</dbReference>
<dbReference type="PANTHER" id="PTHR15228">
    <property type="entry name" value="SPERMATHECAL PHYSIOLOGY VARIANT"/>
    <property type="match status" value="1"/>
</dbReference>
<reference evidence="4" key="1">
    <citation type="submission" date="2022-07" db="EMBL/GenBank/DDBJ databases">
        <title>Phylogenomic reconstructions and comparative analyses of Kickxellomycotina fungi.</title>
        <authorList>
            <person name="Reynolds N.K."/>
            <person name="Stajich J.E."/>
            <person name="Barry K."/>
            <person name="Grigoriev I.V."/>
            <person name="Crous P."/>
            <person name="Smith M.E."/>
        </authorList>
    </citation>
    <scope>NUCLEOTIDE SEQUENCE</scope>
    <source>
        <strain evidence="4">NRRL 1566</strain>
    </source>
</reference>
<feature type="compositionally biased region" description="Low complexity" evidence="2">
    <location>
        <begin position="228"/>
        <end position="238"/>
    </location>
</feature>
<evidence type="ECO:0000259" key="3">
    <source>
        <dbReference type="PROSITE" id="PS50238"/>
    </source>
</evidence>
<feature type="region of interest" description="Disordered" evidence="2">
    <location>
        <begin position="326"/>
        <end position="431"/>
    </location>
</feature>
<feature type="compositionally biased region" description="Polar residues" evidence="2">
    <location>
        <begin position="1105"/>
        <end position="1115"/>
    </location>
</feature>
<evidence type="ECO:0000256" key="1">
    <source>
        <dbReference type="ARBA" id="ARBA00022468"/>
    </source>
</evidence>
<dbReference type="Gene3D" id="1.10.555.10">
    <property type="entry name" value="Rho GTPase activation protein"/>
    <property type="match status" value="1"/>
</dbReference>
<evidence type="ECO:0000256" key="2">
    <source>
        <dbReference type="SAM" id="MobiDB-lite"/>
    </source>
</evidence>
<feature type="region of interest" description="Disordered" evidence="2">
    <location>
        <begin position="1257"/>
        <end position="1318"/>
    </location>
</feature>
<feature type="compositionally biased region" description="Low complexity" evidence="2">
    <location>
        <begin position="417"/>
        <end position="431"/>
    </location>
</feature>
<feature type="compositionally biased region" description="Polar residues" evidence="2">
    <location>
        <begin position="363"/>
        <end position="377"/>
    </location>
</feature>
<dbReference type="GO" id="GO:0005938">
    <property type="term" value="C:cell cortex"/>
    <property type="evidence" value="ECO:0007669"/>
    <property type="project" value="TreeGrafter"/>
</dbReference>
<name>A0A9W8M1P8_9FUNG</name>
<keyword evidence="5" id="KW-1185">Reference proteome</keyword>